<sequence length="142" mass="15696">MAPQRTYTLPADQYHGEVAGVRVRCSESVEDMVRDLENPELKKLLEDASVQAALQRGYSNVLVRSIPHSTTLNVKGERVPSYLHITVTGGERNAAHIPCYGLDGTAPNWYTNMTFGDASWEDRVKSDDELNEMSAMNAPSPS</sequence>
<keyword evidence="2" id="KW-1185">Reference proteome</keyword>
<evidence type="ECO:0000313" key="1">
    <source>
        <dbReference type="EMBL" id="KAF2787760.1"/>
    </source>
</evidence>
<feature type="non-terminal residue" evidence="1">
    <location>
        <position position="142"/>
    </location>
</feature>
<organism evidence="1 2">
    <name type="scientific">Melanomma pulvis-pyrius CBS 109.77</name>
    <dbReference type="NCBI Taxonomy" id="1314802"/>
    <lineage>
        <taxon>Eukaryota</taxon>
        <taxon>Fungi</taxon>
        <taxon>Dikarya</taxon>
        <taxon>Ascomycota</taxon>
        <taxon>Pezizomycotina</taxon>
        <taxon>Dothideomycetes</taxon>
        <taxon>Pleosporomycetidae</taxon>
        <taxon>Pleosporales</taxon>
        <taxon>Melanommataceae</taxon>
        <taxon>Melanomma</taxon>
    </lineage>
</organism>
<name>A0A6A6WU75_9PLEO</name>
<dbReference type="Proteomes" id="UP000799757">
    <property type="component" value="Unassembled WGS sequence"/>
</dbReference>
<dbReference type="OrthoDB" id="4966132at2759"/>
<evidence type="ECO:0000313" key="2">
    <source>
        <dbReference type="Proteomes" id="UP000799757"/>
    </source>
</evidence>
<reference evidence="1" key="1">
    <citation type="journal article" date="2020" name="Stud. Mycol.">
        <title>101 Dothideomycetes genomes: a test case for predicting lifestyles and emergence of pathogens.</title>
        <authorList>
            <person name="Haridas S."/>
            <person name="Albert R."/>
            <person name="Binder M."/>
            <person name="Bloem J."/>
            <person name="Labutti K."/>
            <person name="Salamov A."/>
            <person name="Andreopoulos B."/>
            <person name="Baker S."/>
            <person name="Barry K."/>
            <person name="Bills G."/>
            <person name="Bluhm B."/>
            <person name="Cannon C."/>
            <person name="Castanera R."/>
            <person name="Culley D."/>
            <person name="Daum C."/>
            <person name="Ezra D."/>
            <person name="Gonzalez J."/>
            <person name="Henrissat B."/>
            <person name="Kuo A."/>
            <person name="Liang C."/>
            <person name="Lipzen A."/>
            <person name="Lutzoni F."/>
            <person name="Magnuson J."/>
            <person name="Mondo S."/>
            <person name="Nolan M."/>
            <person name="Ohm R."/>
            <person name="Pangilinan J."/>
            <person name="Park H.-J."/>
            <person name="Ramirez L."/>
            <person name="Alfaro M."/>
            <person name="Sun H."/>
            <person name="Tritt A."/>
            <person name="Yoshinaga Y."/>
            <person name="Zwiers L.-H."/>
            <person name="Turgeon B."/>
            <person name="Goodwin S."/>
            <person name="Spatafora J."/>
            <person name="Crous P."/>
            <person name="Grigoriev I."/>
        </authorList>
    </citation>
    <scope>NUCLEOTIDE SEQUENCE</scope>
    <source>
        <strain evidence="1">CBS 109.77</strain>
    </source>
</reference>
<dbReference type="AlphaFoldDB" id="A0A6A6WU75"/>
<gene>
    <name evidence="1" type="ORF">K505DRAFT_342664</name>
</gene>
<proteinExistence type="predicted"/>
<dbReference type="EMBL" id="MU002282">
    <property type="protein sequence ID" value="KAF2787760.1"/>
    <property type="molecule type" value="Genomic_DNA"/>
</dbReference>
<protein>
    <submittedName>
        <fullName evidence="1">Uncharacterized protein</fullName>
    </submittedName>
</protein>
<accession>A0A6A6WU75</accession>